<keyword evidence="5" id="KW-1185">Reference proteome</keyword>
<dbReference type="AlphaFoldDB" id="A0A8S3S327"/>
<evidence type="ECO:0000313" key="5">
    <source>
        <dbReference type="Proteomes" id="UP000683360"/>
    </source>
</evidence>
<evidence type="ECO:0000256" key="1">
    <source>
        <dbReference type="ARBA" id="ARBA00001968"/>
    </source>
</evidence>
<dbReference type="PANTHER" id="PTHR23080:SF141">
    <property type="entry name" value="TRANSPOSASE HELIX-TURN-HELIX DOMAIN-CONTAINING PROTEIN"/>
    <property type="match status" value="1"/>
</dbReference>
<dbReference type="Pfam" id="PF13359">
    <property type="entry name" value="DDE_Tnp_4"/>
    <property type="match status" value="1"/>
</dbReference>
<name>A0A8S3S327_MYTED</name>
<comment type="cofactor">
    <cofactor evidence="1">
        <name>a divalent metal cation</name>
        <dbReference type="ChEBI" id="CHEBI:60240"/>
    </cofactor>
</comment>
<comment type="caution">
    <text evidence="4">The sequence shown here is derived from an EMBL/GenBank/DDBJ whole genome shotgun (WGS) entry which is preliminary data.</text>
</comment>
<dbReference type="OrthoDB" id="6122338at2759"/>
<evidence type="ECO:0000256" key="2">
    <source>
        <dbReference type="ARBA" id="ARBA00022723"/>
    </source>
</evidence>
<evidence type="ECO:0000313" key="4">
    <source>
        <dbReference type="EMBL" id="CAG2215587.1"/>
    </source>
</evidence>
<organism evidence="4 5">
    <name type="scientific">Mytilus edulis</name>
    <name type="common">Blue mussel</name>
    <dbReference type="NCBI Taxonomy" id="6550"/>
    <lineage>
        <taxon>Eukaryota</taxon>
        <taxon>Metazoa</taxon>
        <taxon>Spiralia</taxon>
        <taxon>Lophotrochozoa</taxon>
        <taxon>Mollusca</taxon>
        <taxon>Bivalvia</taxon>
        <taxon>Autobranchia</taxon>
        <taxon>Pteriomorphia</taxon>
        <taxon>Mytilida</taxon>
        <taxon>Mytiloidea</taxon>
        <taxon>Mytilidae</taxon>
        <taxon>Mytilinae</taxon>
        <taxon>Mytilus</taxon>
    </lineage>
</organism>
<dbReference type="GO" id="GO:0046872">
    <property type="term" value="F:metal ion binding"/>
    <property type="evidence" value="ECO:0007669"/>
    <property type="project" value="UniProtKB-KW"/>
</dbReference>
<gene>
    <name evidence="4" type="ORF">MEDL_29355</name>
</gene>
<dbReference type="EMBL" id="CAJPWZ010001447">
    <property type="protein sequence ID" value="CAG2215587.1"/>
    <property type="molecule type" value="Genomic_DNA"/>
</dbReference>
<feature type="domain" description="DDE Tnp4" evidence="3">
    <location>
        <begin position="192"/>
        <end position="329"/>
    </location>
</feature>
<evidence type="ECO:0000259" key="3">
    <source>
        <dbReference type="Pfam" id="PF13359"/>
    </source>
</evidence>
<dbReference type="InterPro" id="IPR027806">
    <property type="entry name" value="HARBI1_dom"/>
</dbReference>
<dbReference type="PANTHER" id="PTHR23080">
    <property type="entry name" value="THAP DOMAIN PROTEIN"/>
    <property type="match status" value="1"/>
</dbReference>
<protein>
    <recommendedName>
        <fullName evidence="3">DDE Tnp4 domain-containing protein</fullName>
    </recommendedName>
</protein>
<proteinExistence type="predicted"/>
<accession>A0A8S3S327</accession>
<keyword evidence="2" id="KW-0479">Metal-binding</keyword>
<dbReference type="Proteomes" id="UP000683360">
    <property type="component" value="Unassembled WGS sequence"/>
</dbReference>
<reference evidence="4" key="1">
    <citation type="submission" date="2021-03" db="EMBL/GenBank/DDBJ databases">
        <authorList>
            <person name="Bekaert M."/>
        </authorList>
    </citation>
    <scope>NUCLEOTIDE SEQUENCE</scope>
</reference>
<sequence>MCFFIPFPKPTTRRVICLKWIKASGRPGNDFNVDKIKRSTYICSKHFVGESGPTADNPDPIPALLHTDEQEASLLVLCPATDASSQTVDIQTNDKEVQTIYEKEVLNAKIENMILKNQMRNCESRQIDQPNEQNDTTLSIKAIKDNDAKMKLFTGLTYAQFCILFNFLGTSVYNLTYSDGNNYAKESSRKRNRKLEPKDELFLTLNNHTYKRLIGIAPNGSIVYVSDLFEGSIIDRAIIEQSGVLDYINPGDLVLADRGFTIKDLLIRRQAFLNKLGKRKKFTAQEELNTRRITKARIHVERVIERVKKNKLLSGNIPLSLSPIANQLVLSQVD</sequence>